<dbReference type="Proteomes" id="UP001295469">
    <property type="component" value="Chromosome A07"/>
</dbReference>
<reference evidence="1" key="1">
    <citation type="submission" date="2021-01" db="EMBL/GenBank/DDBJ databases">
        <authorList>
            <consortium name="Genoscope - CEA"/>
            <person name="William W."/>
        </authorList>
    </citation>
    <scope>NUCLEOTIDE SEQUENCE</scope>
</reference>
<proteinExistence type="predicted"/>
<feature type="non-terminal residue" evidence="1">
    <location>
        <position position="1"/>
    </location>
</feature>
<sequence>FTGSRLSSSGVFQRLEWTSSGVMAGPGHSQPCFACSPFRSRLQDGPRCVGPFSGCDLY</sequence>
<gene>
    <name evidence="1" type="ORF">DARMORV10_A07P43710.1</name>
</gene>
<accession>A0A816ZQY0</accession>
<dbReference type="EMBL" id="HG994361">
    <property type="protein sequence ID" value="CAF2206265.1"/>
    <property type="molecule type" value="Genomic_DNA"/>
</dbReference>
<evidence type="ECO:0000313" key="1">
    <source>
        <dbReference type="EMBL" id="CAF2206265.1"/>
    </source>
</evidence>
<protein>
    <submittedName>
        <fullName evidence="1">(rape) hypothetical protein</fullName>
    </submittedName>
</protein>
<dbReference type="AlphaFoldDB" id="A0A816ZQY0"/>
<name>A0A816ZQY0_BRANA</name>
<organism evidence="1">
    <name type="scientific">Brassica napus</name>
    <name type="common">Rape</name>
    <dbReference type="NCBI Taxonomy" id="3708"/>
    <lineage>
        <taxon>Eukaryota</taxon>
        <taxon>Viridiplantae</taxon>
        <taxon>Streptophyta</taxon>
        <taxon>Embryophyta</taxon>
        <taxon>Tracheophyta</taxon>
        <taxon>Spermatophyta</taxon>
        <taxon>Magnoliopsida</taxon>
        <taxon>eudicotyledons</taxon>
        <taxon>Gunneridae</taxon>
        <taxon>Pentapetalae</taxon>
        <taxon>rosids</taxon>
        <taxon>malvids</taxon>
        <taxon>Brassicales</taxon>
        <taxon>Brassicaceae</taxon>
        <taxon>Brassiceae</taxon>
        <taxon>Brassica</taxon>
    </lineage>
</organism>